<dbReference type="AlphaFoldDB" id="A0A8J2XN22"/>
<protein>
    <submittedName>
        <fullName evidence="1">Uncharacterized protein</fullName>
    </submittedName>
</protein>
<reference evidence="1" key="2">
    <citation type="submission" date="2020-09" db="EMBL/GenBank/DDBJ databases">
        <authorList>
            <person name="Sun Q."/>
            <person name="Zhou Y."/>
        </authorList>
    </citation>
    <scope>NUCLEOTIDE SEQUENCE</scope>
    <source>
        <strain evidence="1">CGMCC 1.15448</strain>
    </source>
</reference>
<name>A0A8J2XN22_9BACT</name>
<comment type="caution">
    <text evidence="1">The sequence shown here is derived from an EMBL/GenBank/DDBJ whole genome shotgun (WGS) entry which is preliminary data.</text>
</comment>
<keyword evidence="2" id="KW-1185">Reference proteome</keyword>
<accession>A0A8J2XN22</accession>
<reference evidence="1" key="1">
    <citation type="journal article" date="2014" name="Int. J. Syst. Evol. Microbiol.">
        <title>Complete genome sequence of Corynebacterium casei LMG S-19264T (=DSM 44701T), isolated from a smear-ripened cheese.</title>
        <authorList>
            <consortium name="US DOE Joint Genome Institute (JGI-PGF)"/>
            <person name="Walter F."/>
            <person name="Albersmeier A."/>
            <person name="Kalinowski J."/>
            <person name="Ruckert C."/>
        </authorList>
    </citation>
    <scope>NUCLEOTIDE SEQUENCE</scope>
    <source>
        <strain evidence="1">CGMCC 1.15448</strain>
    </source>
</reference>
<sequence length="98" mass="10979">MRKYAIDRIPANTDDNTKELITNGIDDAVYGLMMILDGVTGGLQNDQYAVSMESIIKLKRNGETIQEINTFDGDGMCMGFHGWKENDFGDNELTEKEP</sequence>
<proteinExistence type="predicted"/>
<gene>
    <name evidence="1" type="ORF">GCM10011511_01360</name>
</gene>
<evidence type="ECO:0000313" key="1">
    <source>
        <dbReference type="EMBL" id="GGA82123.1"/>
    </source>
</evidence>
<dbReference type="Proteomes" id="UP000607559">
    <property type="component" value="Unassembled WGS sequence"/>
</dbReference>
<dbReference type="EMBL" id="BMJC01000001">
    <property type="protein sequence ID" value="GGA82123.1"/>
    <property type="molecule type" value="Genomic_DNA"/>
</dbReference>
<evidence type="ECO:0000313" key="2">
    <source>
        <dbReference type="Proteomes" id="UP000607559"/>
    </source>
</evidence>
<organism evidence="1 2">
    <name type="scientific">Puia dinghuensis</name>
    <dbReference type="NCBI Taxonomy" id="1792502"/>
    <lineage>
        <taxon>Bacteria</taxon>
        <taxon>Pseudomonadati</taxon>
        <taxon>Bacteroidota</taxon>
        <taxon>Chitinophagia</taxon>
        <taxon>Chitinophagales</taxon>
        <taxon>Chitinophagaceae</taxon>
        <taxon>Puia</taxon>
    </lineage>
</organism>
<dbReference type="RefSeq" id="WP_229688709.1">
    <property type="nucleotide sequence ID" value="NZ_BMJC01000001.1"/>
</dbReference>